<evidence type="ECO:0000256" key="1">
    <source>
        <dbReference type="SAM" id="MobiDB-lite"/>
    </source>
</evidence>
<name>A0AAW1J0B4_POPJA</name>
<comment type="caution">
    <text evidence="2">The sequence shown here is derived from an EMBL/GenBank/DDBJ whole genome shotgun (WGS) entry which is preliminary data.</text>
</comment>
<feature type="region of interest" description="Disordered" evidence="1">
    <location>
        <begin position="64"/>
        <end position="123"/>
    </location>
</feature>
<accession>A0AAW1J0B4</accession>
<proteinExistence type="predicted"/>
<evidence type="ECO:0000313" key="3">
    <source>
        <dbReference type="Proteomes" id="UP001458880"/>
    </source>
</evidence>
<dbReference type="PANTHER" id="PTHR10773">
    <property type="entry name" value="DNA-DIRECTED RNA POLYMERASES I, II, AND III SUBUNIT RPABC2"/>
    <property type="match status" value="1"/>
</dbReference>
<reference evidence="2 3" key="1">
    <citation type="journal article" date="2024" name="BMC Genomics">
        <title>De novo assembly and annotation of Popillia japonica's genome with initial clues to its potential as an invasive pest.</title>
        <authorList>
            <person name="Cucini C."/>
            <person name="Boschi S."/>
            <person name="Funari R."/>
            <person name="Cardaioli E."/>
            <person name="Iannotti N."/>
            <person name="Marturano G."/>
            <person name="Paoli F."/>
            <person name="Bruttini M."/>
            <person name="Carapelli A."/>
            <person name="Frati F."/>
            <person name="Nardi F."/>
        </authorList>
    </citation>
    <scope>NUCLEOTIDE SEQUENCE [LARGE SCALE GENOMIC DNA]</scope>
    <source>
        <strain evidence="2">DMR45628</strain>
    </source>
</reference>
<sequence>MHSDYKFPPIEKGMTVTIPVPDVDRSIGDLRNLIGISFIYLCKLYLFPLVQVHSRLTKSQLLDSANGNSPQSGSHLSNLESTKNVETVSRDVTDGDGDFSPDESVYVPEDSDSSSSSCRDNSARREFCGMQEDPIDTVKPRRTKRQPSTATIPECQRLSIFKTYYELTNYTPQRNFITANTQKFQKKTRTVTGEESRRNFSIRYFFPVDGTKRRVCKPMFLNTLGIKKVVVDITMKKLLQHNIATCDGRGKGKRTLDPQIVEDIKMHVPSHCVRADTSRKYLDSFVNLPTMYRMYEQWYQENSRSKGKLSAYRNIFNNNFNLGFYKPRKDQCRVCVAFENEKNATEQMKNNYEIHLNCKEEAREAKRNDKEYAFENNYEIHLNCKEEAREAKRNDKEYAFENDVIISYRATIYITVSVQCADFVFITIYSNLVIEMSDSKKRRVEESKDPNVLLRWFDEMASEEDSPLDNEEEDEIEQDIVQKSDHETNSELEFTSDEDESIFKTNGEQVHATEFYIGKDKTTRWKKIAVNKLYFVEFLRRRISFCC</sequence>
<keyword evidence="3" id="KW-1185">Reference proteome</keyword>
<protein>
    <submittedName>
        <fullName evidence="2">Uncharacterized protein</fullName>
    </submittedName>
</protein>
<dbReference type="PANTHER" id="PTHR10773:SF19">
    <property type="match status" value="1"/>
</dbReference>
<dbReference type="Proteomes" id="UP001458880">
    <property type="component" value="Unassembled WGS sequence"/>
</dbReference>
<dbReference type="EMBL" id="JASPKY010000464">
    <property type="protein sequence ID" value="KAK9696010.1"/>
    <property type="molecule type" value="Genomic_DNA"/>
</dbReference>
<evidence type="ECO:0000313" key="2">
    <source>
        <dbReference type="EMBL" id="KAK9696010.1"/>
    </source>
</evidence>
<dbReference type="AlphaFoldDB" id="A0AAW1J0B4"/>
<feature type="compositionally biased region" description="Polar residues" evidence="1">
    <location>
        <begin position="64"/>
        <end position="87"/>
    </location>
</feature>
<gene>
    <name evidence="2" type="ORF">QE152_g32173</name>
</gene>
<organism evidence="2 3">
    <name type="scientific">Popillia japonica</name>
    <name type="common">Japanese beetle</name>
    <dbReference type="NCBI Taxonomy" id="7064"/>
    <lineage>
        <taxon>Eukaryota</taxon>
        <taxon>Metazoa</taxon>
        <taxon>Ecdysozoa</taxon>
        <taxon>Arthropoda</taxon>
        <taxon>Hexapoda</taxon>
        <taxon>Insecta</taxon>
        <taxon>Pterygota</taxon>
        <taxon>Neoptera</taxon>
        <taxon>Endopterygota</taxon>
        <taxon>Coleoptera</taxon>
        <taxon>Polyphaga</taxon>
        <taxon>Scarabaeiformia</taxon>
        <taxon>Scarabaeidae</taxon>
        <taxon>Rutelinae</taxon>
        <taxon>Popillia</taxon>
    </lineage>
</organism>